<gene>
    <name evidence="9" type="primary">jg11115</name>
    <name evidence="9" type="ORF">PAEG_LOCUS25192</name>
</gene>
<dbReference type="Pfam" id="PF07885">
    <property type="entry name" value="Ion_trans_2"/>
    <property type="match status" value="2"/>
</dbReference>
<evidence type="ECO:0000256" key="6">
    <source>
        <dbReference type="ARBA" id="ARBA00023136"/>
    </source>
</evidence>
<keyword evidence="6 7" id="KW-0472">Membrane</keyword>
<reference evidence="9" key="1">
    <citation type="submission" date="2022-03" db="EMBL/GenBank/DDBJ databases">
        <authorList>
            <person name="Lindestad O."/>
        </authorList>
    </citation>
    <scope>NUCLEOTIDE SEQUENCE</scope>
</reference>
<dbReference type="Gene3D" id="1.10.287.630">
    <property type="entry name" value="Helix hairpin bin"/>
    <property type="match status" value="2"/>
</dbReference>
<dbReference type="InterPro" id="IPR018490">
    <property type="entry name" value="cNMP-bd_dom_sf"/>
</dbReference>
<comment type="subcellular location">
    <subcellularLocation>
        <location evidence="1">Membrane</location>
        <topology evidence="1">Multi-pass membrane protein</topology>
    </subcellularLocation>
</comment>
<feature type="domain" description="Cyclic nucleotide-binding" evidence="8">
    <location>
        <begin position="700"/>
        <end position="802"/>
    </location>
</feature>
<dbReference type="GO" id="GO:0042391">
    <property type="term" value="P:regulation of membrane potential"/>
    <property type="evidence" value="ECO:0007669"/>
    <property type="project" value="TreeGrafter"/>
</dbReference>
<dbReference type="GO" id="GO:0005249">
    <property type="term" value="F:voltage-gated potassium channel activity"/>
    <property type="evidence" value="ECO:0007669"/>
    <property type="project" value="TreeGrafter"/>
</dbReference>
<dbReference type="InterPro" id="IPR005821">
    <property type="entry name" value="Ion_trans_dom"/>
</dbReference>
<evidence type="ECO:0000256" key="3">
    <source>
        <dbReference type="ARBA" id="ARBA00022692"/>
    </source>
</evidence>
<feature type="transmembrane region" description="Helical" evidence="7">
    <location>
        <begin position="134"/>
        <end position="156"/>
    </location>
</feature>
<keyword evidence="5" id="KW-0406">Ion transport</keyword>
<accession>A0A8S4SIT2</accession>
<sequence>MWNLFILSTIFFAYFLETCLYTFNRPHERSIWFIVLVLFLNAVFTIDVAIVFGLKFFEKWRKTLNLVEPDTKRVILDAVLALPYSFVYFMKPQEYTPFSYHAVAPIMATIRVYKIIEYSYSKSSRAGTNQWTTFLAQYLILFLLAVHTWTCIWYLFAHKHFDIHEIRSSWSVATVKLPTETTFDWYFVGAYWSVLFFTTNSLGDIYPVTTYERIVAAIAILLGFLLTTVVFVGSLTSLFITITTRRAKYVRQLKKIQNHLSLIKMDPETTKRIIRYYEDLWYQKSGVFKPKLMKLLPAPLQMEIFYDLNAVPLYSSLIFRKLPEAFLRRLSVKMTHQFYLPGDIVYNHNQNKTIMICVTSGVLELLSDEDDESPMISFAKGTCFGEISLVYNIPARCTVKAATYVECQVLSKTDFIKLMITYPDIVAKIRKELQERIYRSHCRKQKQGNDNQLTLNIYASKDRKKSSIKCLKDKLRYIQGTKLCLVWRLSSFFDELERKLLANTIIVKIVKYCVYIGFICYWSGVILYMESCFVSRCSKNSWFASALTWENQRSGVTSSKTKYHILTATYFATTTLLSVGYGDFTPGDQFDMGFVAFLSLYGVLLTGYCVSEFSAVVTHWSRTKTAFLEVIITMDRFMKENNMHSAIKSRIMSFYELQWQYNSGVELTGENWLERTVVPSELRKKVLHQARFRTLTSIRFFQVKNKAYIHTLTETARDIILPPGEIVYYGGTVTRDLYIIESGYCMVTSKEMRETKRERVIGPGNHLGLLVLLYGVPAVSTVITLTHCKLISISHFAYTSALNLFPDMREHDGLLLPEELKKIEQIAKSQNTDAYLKHYNLLTEKRNKKRITNMLQDFFNNSFINVLEDYRKRKEKYLKSYKQFHVFNNLSPYLLMPIAIKPDGVFIKIWAILRVCAAYLLSLLIPAYLMSVVQFLLLTLFFLNLYTSILMTMTCRYVVAYDNDDFVTKLEKLSLAGPYMKTTYNLRGNMICKQGSWIDGSKIFTDNYLSPDKVYLLAYYWTAASFTGAGFGDITAQDTSHMLLSICINIHGVLFFGYVYARIASLKAMADQVVTTFQENLKHLELFLNREKVPYLLKKSVIDYWKYQWKRTGGWSHQKILGKLHANLNEDAVLYMYEKTLREIPLFEDVEYSFFRAFAKKLKERYFQKGYMVMRSNEVISNMYIIYRGKVDIISNINEVEACMGPGGIFGNIRGASKYLTMSNVMASRNTDLLCIEGSDFYSLLKSYPTVLRKVKYSVDTTTKDYVLPTVMSEKSSMEIETYPLTYEADEDDDEEIDPNIFLDSPDDKSVAESHGSRSITSGDYADYISAIWLLFKPHRWFRSSVVPDSTWLTFIDYLIMALSYMDFLILVYQMAFLSNAYFFYMCVVFDIIFLYKAFLDMHSGYMNRYGDYVLNPKKVRKMYFSKVYLRRRDFLVNLPISYLAFSMTLRPSVQHALFCYLRTPQLFRISYLFTYRQHRTINIGSANLFLKLTTIAIWASLLSHVNACLFFKLSCLTPVHCTSANWISKEELNLRGNYAEKNFFPLYIASLWYMFNLLTITGTGDVSSQNDFEVIETIFITIIIKFCTGLLISEMSAMITAHSSSRIAYDYGINELRDGLRDTDLSDHQMNKMWDYVRELWNRQQGKQMPILVYELPFRLRCQVMQAVYGSHIRESLIFRKADDDFKRMLSMWLKHCVFFPGNYIVQRGDADQSIYFIHRGEVEVLTVHQNLTESIYDILGPEDSFGVAQGLFVGVTHHFSFRARTVVDIVYLKLDEWKYLLDFYPSSAKIVQRKVENVYLAI</sequence>
<evidence type="ECO:0000259" key="8">
    <source>
        <dbReference type="PROSITE" id="PS50042"/>
    </source>
</evidence>
<dbReference type="Pfam" id="PF00027">
    <property type="entry name" value="cNMP_binding"/>
    <property type="match status" value="4"/>
</dbReference>
<dbReference type="Pfam" id="PF00520">
    <property type="entry name" value="Ion_trans"/>
    <property type="match status" value="1"/>
</dbReference>
<protein>
    <submittedName>
        <fullName evidence="9">Jg11115 protein</fullName>
    </submittedName>
</protein>
<dbReference type="EMBL" id="CAKXAJ010026300">
    <property type="protein sequence ID" value="CAH2266112.1"/>
    <property type="molecule type" value="Genomic_DNA"/>
</dbReference>
<evidence type="ECO:0000256" key="7">
    <source>
        <dbReference type="SAM" id="Phobius"/>
    </source>
</evidence>
<feature type="transmembrane region" description="Helical" evidence="7">
    <location>
        <begin position="1575"/>
        <end position="1593"/>
    </location>
</feature>
<feature type="transmembrane region" description="Helical" evidence="7">
    <location>
        <begin position="214"/>
        <end position="240"/>
    </location>
</feature>
<dbReference type="InterPro" id="IPR014710">
    <property type="entry name" value="RmlC-like_jellyroll"/>
</dbReference>
<dbReference type="PROSITE" id="PS50042">
    <property type="entry name" value="CNMP_BINDING_3"/>
    <property type="match status" value="4"/>
</dbReference>
<dbReference type="InterPro" id="IPR013099">
    <property type="entry name" value="K_chnl_dom"/>
</dbReference>
<dbReference type="GO" id="GO:0005886">
    <property type="term" value="C:plasma membrane"/>
    <property type="evidence" value="ECO:0007669"/>
    <property type="project" value="TreeGrafter"/>
</dbReference>
<dbReference type="InterPro" id="IPR050818">
    <property type="entry name" value="KCNH_animal-type"/>
</dbReference>
<feature type="transmembrane region" description="Helical" evidence="7">
    <location>
        <begin position="935"/>
        <end position="959"/>
    </location>
</feature>
<evidence type="ECO:0000256" key="2">
    <source>
        <dbReference type="ARBA" id="ARBA00022448"/>
    </source>
</evidence>
<dbReference type="Gene3D" id="2.60.120.10">
    <property type="entry name" value="Jelly Rolls"/>
    <property type="match status" value="4"/>
</dbReference>
<dbReference type="SUPFAM" id="SSF51206">
    <property type="entry name" value="cAMP-binding domain-like"/>
    <property type="match status" value="4"/>
</dbReference>
<dbReference type="PANTHER" id="PTHR10217">
    <property type="entry name" value="VOLTAGE AND LIGAND GATED POTASSIUM CHANNEL"/>
    <property type="match status" value="1"/>
</dbReference>
<dbReference type="CDD" id="cd00038">
    <property type="entry name" value="CAP_ED"/>
    <property type="match status" value="4"/>
</dbReference>
<evidence type="ECO:0000313" key="10">
    <source>
        <dbReference type="Proteomes" id="UP000838756"/>
    </source>
</evidence>
<feature type="transmembrane region" description="Helical" evidence="7">
    <location>
        <begin position="1014"/>
        <end position="1036"/>
    </location>
</feature>
<feature type="transmembrane region" description="Helical" evidence="7">
    <location>
        <begin position="97"/>
        <end position="113"/>
    </location>
</feature>
<evidence type="ECO:0000313" key="9">
    <source>
        <dbReference type="EMBL" id="CAH2266112.1"/>
    </source>
</evidence>
<keyword evidence="4 7" id="KW-1133">Transmembrane helix</keyword>
<keyword evidence="3 7" id="KW-0812">Transmembrane</keyword>
<keyword evidence="10" id="KW-1185">Reference proteome</keyword>
<comment type="caution">
    <text evidence="9">The sequence shown here is derived from an EMBL/GenBank/DDBJ whole genome shotgun (WGS) entry which is preliminary data.</text>
</comment>
<feature type="domain" description="Cyclic nucleotide-binding" evidence="8">
    <location>
        <begin position="1679"/>
        <end position="1783"/>
    </location>
</feature>
<feature type="transmembrane region" description="Helical" evidence="7">
    <location>
        <begin position="1544"/>
        <end position="1563"/>
    </location>
</feature>
<organism evidence="9 10">
    <name type="scientific">Pararge aegeria aegeria</name>
    <dbReference type="NCBI Taxonomy" id="348720"/>
    <lineage>
        <taxon>Eukaryota</taxon>
        <taxon>Metazoa</taxon>
        <taxon>Ecdysozoa</taxon>
        <taxon>Arthropoda</taxon>
        <taxon>Hexapoda</taxon>
        <taxon>Insecta</taxon>
        <taxon>Pterygota</taxon>
        <taxon>Neoptera</taxon>
        <taxon>Endopterygota</taxon>
        <taxon>Lepidoptera</taxon>
        <taxon>Glossata</taxon>
        <taxon>Ditrysia</taxon>
        <taxon>Papilionoidea</taxon>
        <taxon>Nymphalidae</taxon>
        <taxon>Satyrinae</taxon>
        <taxon>Satyrini</taxon>
        <taxon>Parargina</taxon>
        <taxon>Pararge</taxon>
    </lineage>
</organism>
<name>A0A8S4SIT2_9NEOP</name>
<feature type="domain" description="Cyclic nucleotide-binding" evidence="8">
    <location>
        <begin position="318"/>
        <end position="436"/>
    </location>
</feature>
<feature type="transmembrane region" description="Helical" evidence="7">
    <location>
        <begin position="1382"/>
        <end position="1400"/>
    </location>
</feature>
<dbReference type="SUPFAM" id="SSF81324">
    <property type="entry name" value="Voltage-gated potassium channels"/>
    <property type="match status" value="4"/>
</dbReference>
<feature type="transmembrane region" description="Helical" evidence="7">
    <location>
        <begin position="31"/>
        <end position="54"/>
    </location>
</feature>
<feature type="transmembrane region" description="Helical" evidence="7">
    <location>
        <begin position="563"/>
        <end position="582"/>
    </location>
</feature>
<evidence type="ECO:0000256" key="1">
    <source>
        <dbReference type="ARBA" id="ARBA00004141"/>
    </source>
</evidence>
<proteinExistence type="predicted"/>
<dbReference type="Gene3D" id="1.10.287.70">
    <property type="match status" value="4"/>
</dbReference>
<feature type="transmembrane region" description="Helical" evidence="7">
    <location>
        <begin position="509"/>
        <end position="529"/>
    </location>
</feature>
<dbReference type="Proteomes" id="UP000838756">
    <property type="component" value="Unassembled WGS sequence"/>
</dbReference>
<keyword evidence="2" id="KW-0813">Transport</keyword>
<dbReference type="SMART" id="SM00100">
    <property type="entry name" value="cNMP"/>
    <property type="match status" value="4"/>
</dbReference>
<dbReference type="OrthoDB" id="415460at2759"/>
<feature type="transmembrane region" description="Helical" evidence="7">
    <location>
        <begin position="185"/>
        <end position="202"/>
    </location>
</feature>
<feature type="transmembrane region" description="Helical" evidence="7">
    <location>
        <begin position="905"/>
        <end position="929"/>
    </location>
</feature>
<dbReference type="InterPro" id="IPR000595">
    <property type="entry name" value="cNMP-bd_dom"/>
</dbReference>
<feature type="transmembrane region" description="Helical" evidence="7">
    <location>
        <begin position="1352"/>
        <end position="1376"/>
    </location>
</feature>
<evidence type="ECO:0000256" key="4">
    <source>
        <dbReference type="ARBA" id="ARBA00022989"/>
    </source>
</evidence>
<feature type="domain" description="Cyclic nucleotide-binding" evidence="8">
    <location>
        <begin position="1146"/>
        <end position="1254"/>
    </location>
</feature>
<feature type="transmembrane region" description="Helical" evidence="7">
    <location>
        <begin position="594"/>
        <end position="617"/>
    </location>
</feature>
<feature type="transmembrane region" description="Helical" evidence="7">
    <location>
        <begin position="1042"/>
        <end position="1061"/>
    </location>
</feature>
<evidence type="ECO:0000256" key="5">
    <source>
        <dbReference type="ARBA" id="ARBA00023065"/>
    </source>
</evidence>
<dbReference type="PANTHER" id="PTHR10217:SF435">
    <property type="entry name" value="POTASSIUM VOLTAGE-GATED CHANNEL PROTEIN EAG"/>
    <property type="match status" value="1"/>
</dbReference>